<dbReference type="Gene3D" id="3.30.1370.60">
    <property type="entry name" value="Hypothetical oxidoreductase yiak, domain 2"/>
    <property type="match status" value="4"/>
</dbReference>
<comment type="similarity">
    <text evidence="1">Belongs to the LDH2/MDH2 oxidoreductase family.</text>
</comment>
<dbReference type="InterPro" id="IPR036111">
    <property type="entry name" value="Mal/L-sulfo/L-lacto_DH-like_sf"/>
</dbReference>
<dbReference type="EMBL" id="JTDY01003474">
    <property type="protein sequence ID" value="KOB69503.1"/>
    <property type="molecule type" value="Genomic_DNA"/>
</dbReference>
<dbReference type="InterPro" id="IPR043144">
    <property type="entry name" value="Mal/L-sulf/L-lact_DH-like_ah"/>
</dbReference>
<evidence type="ECO:0000313" key="4">
    <source>
        <dbReference type="Proteomes" id="UP000037510"/>
    </source>
</evidence>
<dbReference type="AlphaFoldDB" id="A0A0L7L1X2"/>
<organism evidence="3 4">
    <name type="scientific">Operophtera brumata</name>
    <name type="common">Winter moth</name>
    <name type="synonym">Phalaena brumata</name>
    <dbReference type="NCBI Taxonomy" id="104452"/>
    <lineage>
        <taxon>Eukaryota</taxon>
        <taxon>Metazoa</taxon>
        <taxon>Ecdysozoa</taxon>
        <taxon>Arthropoda</taxon>
        <taxon>Hexapoda</taxon>
        <taxon>Insecta</taxon>
        <taxon>Pterygota</taxon>
        <taxon>Neoptera</taxon>
        <taxon>Endopterygota</taxon>
        <taxon>Lepidoptera</taxon>
        <taxon>Glossata</taxon>
        <taxon>Ditrysia</taxon>
        <taxon>Geometroidea</taxon>
        <taxon>Geometridae</taxon>
        <taxon>Larentiinae</taxon>
        <taxon>Operophtera</taxon>
    </lineage>
</organism>
<keyword evidence="4" id="KW-1185">Reference proteome</keyword>
<evidence type="ECO:0000256" key="2">
    <source>
        <dbReference type="ARBA" id="ARBA00023002"/>
    </source>
</evidence>
<dbReference type="InterPro" id="IPR043143">
    <property type="entry name" value="Mal/L-sulf/L-lact_DH-like_NADP"/>
</dbReference>
<accession>A0A0L7L1X2</accession>
<gene>
    <name evidence="3" type="ORF">OBRU01_16472</name>
</gene>
<dbReference type="InterPro" id="IPR003767">
    <property type="entry name" value="Malate/L-lactate_DH-like"/>
</dbReference>
<keyword evidence="2" id="KW-0560">Oxidoreductase</keyword>
<evidence type="ECO:0000256" key="1">
    <source>
        <dbReference type="ARBA" id="ARBA00006056"/>
    </source>
</evidence>
<proteinExistence type="inferred from homology"/>
<dbReference type="Proteomes" id="UP000037510">
    <property type="component" value="Unassembled WGS sequence"/>
</dbReference>
<comment type="caution">
    <text evidence="3">The sequence shown here is derived from an EMBL/GenBank/DDBJ whole genome shotgun (WGS) entry which is preliminary data.</text>
</comment>
<dbReference type="STRING" id="104452.A0A0L7L1X2"/>
<dbReference type="SUPFAM" id="SSF89733">
    <property type="entry name" value="L-sulfolactate dehydrogenase-like"/>
    <property type="match status" value="3"/>
</dbReference>
<sequence length="387" mass="43299">MPEVKVEEVRRFMEDSFLAVGTPEKAAKAHAALLLHADTAGHFSHGINRLEFYINDILSGFTKAQADPAILKESAATALVDGCDALGATVGHFCIDLAMKKAREAGVALVTAKQKEGLIGLAFTNTSPIMVPTRAKYGGAPNLGQCFIVIDPSHFAPGFAERMAACLQHWRSMEPCYIVIDPSHFAPGYVERMAACLQHWRSMEPVNIALYHLYCKWLRTQGRVRNLGQCIIVIDPSLFAPGFADRMAACLQHWRSIEPVNIALYHLYCKWLRTQGRVRNLGQCIIVIDPSHFAPGFADRMAACLQHWRSIEPVNIALYHLYCKWLRTQGGSIATSAGSWRQGAHQRREDGRARHHRVLPRTDRYLHSYGQADRGQAHTDYRQITNT</sequence>
<dbReference type="GO" id="GO:0016491">
    <property type="term" value="F:oxidoreductase activity"/>
    <property type="evidence" value="ECO:0007669"/>
    <property type="project" value="UniProtKB-KW"/>
</dbReference>
<protein>
    <submittedName>
        <fullName evidence="3">Malate dehydrogenase</fullName>
    </submittedName>
</protein>
<dbReference type="PANTHER" id="PTHR11091">
    <property type="entry name" value="OXIDOREDUCTASE-RELATED"/>
    <property type="match status" value="1"/>
</dbReference>
<evidence type="ECO:0000313" key="3">
    <source>
        <dbReference type="EMBL" id="KOB69503.1"/>
    </source>
</evidence>
<dbReference type="PANTHER" id="PTHR11091:SF0">
    <property type="entry name" value="MALATE DEHYDROGENASE"/>
    <property type="match status" value="1"/>
</dbReference>
<reference evidence="3 4" key="1">
    <citation type="journal article" date="2015" name="Genome Biol. Evol.">
        <title>The genome of winter moth (Operophtera brumata) provides a genomic perspective on sexual dimorphism and phenology.</title>
        <authorList>
            <person name="Derks M.F."/>
            <person name="Smit S."/>
            <person name="Salis L."/>
            <person name="Schijlen E."/>
            <person name="Bossers A."/>
            <person name="Mateman C."/>
            <person name="Pijl A.S."/>
            <person name="de Ridder D."/>
            <person name="Groenen M.A."/>
            <person name="Visser M.E."/>
            <person name="Megens H.J."/>
        </authorList>
    </citation>
    <scope>NUCLEOTIDE SEQUENCE [LARGE SCALE GENOMIC DNA]</scope>
    <source>
        <strain evidence="3">WM2013NL</strain>
        <tissue evidence="3">Head and thorax</tissue>
    </source>
</reference>
<dbReference type="Pfam" id="PF02615">
    <property type="entry name" value="Ldh_2"/>
    <property type="match status" value="1"/>
</dbReference>
<dbReference type="Gene3D" id="1.10.1530.10">
    <property type="match status" value="1"/>
</dbReference>
<name>A0A0L7L1X2_OPEBR</name>